<dbReference type="AlphaFoldDB" id="A0A0F9NUF0"/>
<comment type="caution">
    <text evidence="1">The sequence shown here is derived from an EMBL/GenBank/DDBJ whole genome shotgun (WGS) entry which is preliminary data.</text>
</comment>
<reference evidence="1" key="1">
    <citation type="journal article" date="2015" name="Nature">
        <title>Complex archaea that bridge the gap between prokaryotes and eukaryotes.</title>
        <authorList>
            <person name="Spang A."/>
            <person name="Saw J.H."/>
            <person name="Jorgensen S.L."/>
            <person name="Zaremba-Niedzwiedzka K."/>
            <person name="Martijn J."/>
            <person name="Lind A.E."/>
            <person name="van Eijk R."/>
            <person name="Schleper C."/>
            <person name="Guy L."/>
            <person name="Ettema T.J."/>
        </authorList>
    </citation>
    <scope>NUCLEOTIDE SEQUENCE</scope>
</reference>
<sequence>MKNKRKIEIKNPRLQRVRNSLRNLIIEATSARRMEMRTRMKELETSNNGTRRTIRDFTPDELKEYRALQQQESRLGQYLRQSICFCMTCQSRDRDMVYIKSHYSWYCTECYSGQRAYAKELFQTIGKTKPEGHEEKAIHEHYETFLDYEESHEIELKLVREGILIYLLKLHNPLDVLSYGVLMELLERAQKPIKFVLKSLKEEKFIELGSSSDKFKVSLTQQGEKEAKSLLNKVKGVESYKDYFFNSLENFKHFNAIQSDLYESTYPWIFEKMVNGLKAEKASSEEINLKIDEFKESFGYFYES</sequence>
<accession>A0A0F9NUF0</accession>
<protein>
    <submittedName>
        <fullName evidence="1">Uncharacterized protein</fullName>
    </submittedName>
</protein>
<gene>
    <name evidence="1" type="ORF">LCGC14_0908220</name>
</gene>
<name>A0A0F9NUF0_9ZZZZ</name>
<dbReference type="EMBL" id="LAZR01003002">
    <property type="protein sequence ID" value="KKN23115.1"/>
    <property type="molecule type" value="Genomic_DNA"/>
</dbReference>
<organism evidence="1">
    <name type="scientific">marine sediment metagenome</name>
    <dbReference type="NCBI Taxonomy" id="412755"/>
    <lineage>
        <taxon>unclassified sequences</taxon>
        <taxon>metagenomes</taxon>
        <taxon>ecological metagenomes</taxon>
    </lineage>
</organism>
<proteinExistence type="predicted"/>
<evidence type="ECO:0000313" key="1">
    <source>
        <dbReference type="EMBL" id="KKN23115.1"/>
    </source>
</evidence>